<comment type="catalytic activity">
    <reaction evidence="13">
        <text>a (3S)-3-hydroxyacyl-CoA + NAD(+) = a 3-oxoacyl-CoA + NADH + H(+)</text>
        <dbReference type="Rhea" id="RHEA:22432"/>
        <dbReference type="ChEBI" id="CHEBI:15378"/>
        <dbReference type="ChEBI" id="CHEBI:57318"/>
        <dbReference type="ChEBI" id="CHEBI:57540"/>
        <dbReference type="ChEBI" id="CHEBI:57945"/>
        <dbReference type="ChEBI" id="CHEBI:90726"/>
        <dbReference type="EC" id="1.1.1.35"/>
    </reaction>
</comment>
<dbReference type="Gene3D" id="3.40.50.720">
    <property type="entry name" value="NAD(P)-binding Rossmann-like Domain"/>
    <property type="match status" value="1"/>
</dbReference>
<dbReference type="InterPro" id="IPR050136">
    <property type="entry name" value="FA_oxidation_alpha_subunit"/>
</dbReference>
<dbReference type="CDD" id="cd06558">
    <property type="entry name" value="crotonase-like"/>
    <property type="match status" value="1"/>
</dbReference>
<dbReference type="InterPro" id="IPR018376">
    <property type="entry name" value="Enoyl-CoA_hyd/isom_CS"/>
</dbReference>
<dbReference type="Gene3D" id="3.90.226.10">
    <property type="entry name" value="2-enoyl-CoA Hydratase, Chain A, domain 1"/>
    <property type="match status" value="1"/>
</dbReference>
<dbReference type="EC" id="4.2.1.17" evidence="4"/>
<dbReference type="InterPro" id="IPR012799">
    <property type="entry name" value="FadB"/>
</dbReference>
<comment type="similarity">
    <text evidence="14">Belongs to the enoyl-CoA hydratase/isomerase family.</text>
</comment>
<evidence type="ECO:0000256" key="5">
    <source>
        <dbReference type="ARBA" id="ARBA00022832"/>
    </source>
</evidence>
<comment type="similarity">
    <text evidence="3">In the N-terminal section; belongs to the enoyl-CoA hydratase/isomerase family.</text>
</comment>
<dbReference type="Pfam" id="PF00725">
    <property type="entry name" value="3HCDH"/>
    <property type="match status" value="2"/>
</dbReference>
<dbReference type="PANTHER" id="PTHR43612:SF3">
    <property type="entry name" value="TRIFUNCTIONAL ENZYME SUBUNIT ALPHA, MITOCHONDRIAL"/>
    <property type="match status" value="1"/>
</dbReference>
<dbReference type="AlphaFoldDB" id="A0A1H6QAN3"/>
<keyword evidence="5" id="KW-0276">Fatty acid metabolism</keyword>
<dbReference type="PROSITE" id="PS00166">
    <property type="entry name" value="ENOYL_COA_HYDRATASE"/>
    <property type="match status" value="1"/>
</dbReference>
<keyword evidence="18" id="KW-1185">Reference proteome</keyword>
<dbReference type="InterPro" id="IPR006180">
    <property type="entry name" value="3-OHacyl-CoA_DH_CS"/>
</dbReference>
<evidence type="ECO:0000256" key="6">
    <source>
        <dbReference type="ARBA" id="ARBA00022963"/>
    </source>
</evidence>
<dbReference type="SUPFAM" id="SSF48179">
    <property type="entry name" value="6-phosphogluconate dehydrogenase C-terminal domain-like"/>
    <property type="match status" value="2"/>
</dbReference>
<keyword evidence="7" id="KW-0560">Oxidoreductase</keyword>
<evidence type="ECO:0000313" key="17">
    <source>
        <dbReference type="EMBL" id="SEI37874.1"/>
    </source>
</evidence>
<dbReference type="NCBIfam" id="NF008727">
    <property type="entry name" value="PRK11730.1"/>
    <property type="match status" value="1"/>
</dbReference>
<reference evidence="18" key="1">
    <citation type="submission" date="2016-10" db="EMBL/GenBank/DDBJ databases">
        <authorList>
            <person name="Varghese N."/>
            <person name="Submissions S."/>
        </authorList>
    </citation>
    <scope>NUCLEOTIDE SEQUENCE [LARGE SCALE GENOMIC DNA]</scope>
    <source>
        <strain evidence="18">DSM 7165</strain>
    </source>
</reference>
<dbReference type="FunFam" id="3.40.50.720:FF:000009">
    <property type="entry name" value="Fatty oxidation complex, alpha subunit"/>
    <property type="match status" value="1"/>
</dbReference>
<evidence type="ECO:0000256" key="10">
    <source>
        <dbReference type="ARBA" id="ARBA00023235"/>
    </source>
</evidence>
<comment type="pathway">
    <text evidence="1">Lipid metabolism; fatty acid beta-oxidation.</text>
</comment>
<dbReference type="InterPro" id="IPR006108">
    <property type="entry name" value="3HC_DH_C"/>
</dbReference>
<dbReference type="UniPathway" id="UPA00659"/>
<evidence type="ECO:0000256" key="14">
    <source>
        <dbReference type="RuleBase" id="RU003707"/>
    </source>
</evidence>
<dbReference type="SUPFAM" id="SSF51735">
    <property type="entry name" value="NAD(P)-binding Rossmann-fold domains"/>
    <property type="match status" value="1"/>
</dbReference>
<evidence type="ECO:0000256" key="13">
    <source>
        <dbReference type="ARBA" id="ARBA00049556"/>
    </source>
</evidence>
<keyword evidence="10 17" id="KW-0413">Isomerase</keyword>
<dbReference type="Pfam" id="PF00378">
    <property type="entry name" value="ECH_1"/>
    <property type="match status" value="1"/>
</dbReference>
<protein>
    <recommendedName>
        <fullName evidence="4">enoyl-CoA hydratase</fullName>
        <ecNumber evidence="4">4.2.1.17</ecNumber>
    </recommendedName>
</protein>
<evidence type="ECO:0000256" key="3">
    <source>
        <dbReference type="ARBA" id="ARBA00008750"/>
    </source>
</evidence>
<evidence type="ECO:0000256" key="11">
    <source>
        <dbReference type="ARBA" id="ARBA00023239"/>
    </source>
</evidence>
<sequence>MIYQGQAIQVHETPEAYARWVFDLSGERINKLNRATIAEMQAALAALKQRTNIRGLILQSAKEAFIVGADITEFHEVFAASEQTLIEMNQSVHELFNQIEDLPYPSVTLINGLALGGGFEICLTTDYRLAAPQAKIGLPETKLGIIPGWGGCVRLPRLIGCDNALEWICGGNEYSAEAALKVGAVDGVVAQESLLDAAYHILAQAHTGTLNWQAKRRQKLAALKLNPIESMMAFESAKGVVAAKAGKHYPAPMQAIKAVQEGAAYAREKAQQVEAKHFAKMAKTPVCHQLVGLFLSDQQVKKTAQKQSQQARPVKKAAVLGAGIMGGGIAYQSAYKKIPIIMKDVHEEALNLGLQEASQLLSKQVARKKLTLEDMATRLSHIRATLSYGDFADVDLVVEAVVENQQVKGRVLAEVESLLSAQAVLTSNTSTISIDALAQHLSRPENFCGMHFFNPVHKMPLVEVIRGQATSDAAVAQVVAYAQRLGKTPIVVKDCPGFLVNRILFPYFAGFMQLLAEGVDFQRIDKVMEKFGWPMGPAYLLDVVGLDTALHAHQVMAAGFPDRMAIEGTSALDIMQQAQRRGQKNQQGFYRYQADKKGRWQKIPDASVYEVLAPLVQSQNEVSDEQIVQRLMIPLCLESVRCLQEGIVASAAEADMALVYGIGFPPFLGGAFRYIDSLGLETFVAQADSYAQYGPLYQVTDEVRAQAAHQQAFYA</sequence>
<keyword evidence="8" id="KW-0520">NAD</keyword>
<name>A0A1H6QAN3_9GAMM</name>
<evidence type="ECO:0000256" key="9">
    <source>
        <dbReference type="ARBA" id="ARBA00023098"/>
    </source>
</evidence>
<evidence type="ECO:0000256" key="4">
    <source>
        <dbReference type="ARBA" id="ARBA00012076"/>
    </source>
</evidence>
<dbReference type="GO" id="GO:0016509">
    <property type="term" value="F:long-chain (3S)-3-hydroxyacyl-CoA dehydrogenase (NAD+) activity"/>
    <property type="evidence" value="ECO:0007669"/>
    <property type="project" value="TreeGrafter"/>
</dbReference>
<evidence type="ECO:0000256" key="1">
    <source>
        <dbReference type="ARBA" id="ARBA00005005"/>
    </source>
</evidence>
<dbReference type="InterPro" id="IPR029045">
    <property type="entry name" value="ClpP/crotonase-like_dom_sf"/>
</dbReference>
<dbReference type="InterPro" id="IPR006176">
    <property type="entry name" value="3-OHacyl-CoA_DH_NAD-bd"/>
</dbReference>
<keyword evidence="9" id="KW-0443">Lipid metabolism</keyword>
<dbReference type="NCBIfam" id="TIGR02437">
    <property type="entry name" value="FadB"/>
    <property type="match status" value="1"/>
</dbReference>
<dbReference type="GO" id="GO:0006635">
    <property type="term" value="P:fatty acid beta-oxidation"/>
    <property type="evidence" value="ECO:0007669"/>
    <property type="project" value="UniProtKB-UniPathway"/>
</dbReference>
<evidence type="ECO:0000256" key="12">
    <source>
        <dbReference type="ARBA" id="ARBA00023268"/>
    </source>
</evidence>
<dbReference type="PROSITE" id="PS00067">
    <property type="entry name" value="3HCDH"/>
    <property type="match status" value="1"/>
</dbReference>
<dbReference type="OrthoDB" id="5389341at2"/>
<evidence type="ECO:0000259" key="15">
    <source>
        <dbReference type="Pfam" id="PF00725"/>
    </source>
</evidence>
<dbReference type="InterPro" id="IPR036291">
    <property type="entry name" value="NAD(P)-bd_dom_sf"/>
</dbReference>
<dbReference type="GO" id="GO:0004300">
    <property type="term" value="F:enoyl-CoA hydratase activity"/>
    <property type="evidence" value="ECO:0007669"/>
    <property type="project" value="UniProtKB-EC"/>
</dbReference>
<dbReference type="InterPro" id="IPR001753">
    <property type="entry name" value="Enoyl-CoA_hydra/iso"/>
</dbReference>
<feature type="domain" description="3-hydroxyacyl-CoA dehydrogenase NAD binding" evidence="16">
    <location>
        <begin position="316"/>
        <end position="495"/>
    </location>
</feature>
<accession>A0A1H6QAN3</accession>
<feature type="domain" description="3-hydroxyacyl-CoA dehydrogenase C-terminal" evidence="15">
    <location>
        <begin position="627"/>
        <end position="693"/>
    </location>
</feature>
<evidence type="ECO:0000259" key="16">
    <source>
        <dbReference type="Pfam" id="PF02737"/>
    </source>
</evidence>
<keyword evidence="11" id="KW-0456">Lyase</keyword>
<dbReference type="Pfam" id="PF02737">
    <property type="entry name" value="3HCDH_N"/>
    <property type="match status" value="1"/>
</dbReference>
<dbReference type="GO" id="GO:0036125">
    <property type="term" value="C:fatty acid beta-oxidation multienzyme complex"/>
    <property type="evidence" value="ECO:0007669"/>
    <property type="project" value="InterPro"/>
</dbReference>
<dbReference type="SUPFAM" id="SSF52096">
    <property type="entry name" value="ClpP/crotonase"/>
    <property type="match status" value="1"/>
</dbReference>
<keyword evidence="6" id="KW-0442">Lipid degradation</keyword>
<evidence type="ECO:0000256" key="2">
    <source>
        <dbReference type="ARBA" id="ARBA00007005"/>
    </source>
</evidence>
<evidence type="ECO:0000256" key="7">
    <source>
        <dbReference type="ARBA" id="ARBA00023002"/>
    </source>
</evidence>
<dbReference type="GO" id="GO:0070403">
    <property type="term" value="F:NAD+ binding"/>
    <property type="evidence" value="ECO:0007669"/>
    <property type="project" value="InterPro"/>
</dbReference>
<proteinExistence type="inferred from homology"/>
<dbReference type="GO" id="GO:0004165">
    <property type="term" value="F:delta(3)-delta(2)-enoyl-CoA isomerase activity"/>
    <property type="evidence" value="ECO:0007669"/>
    <property type="project" value="InterPro"/>
</dbReference>
<dbReference type="InterPro" id="IPR008927">
    <property type="entry name" value="6-PGluconate_DH-like_C_sf"/>
</dbReference>
<dbReference type="Gene3D" id="1.10.1040.50">
    <property type="match status" value="1"/>
</dbReference>
<gene>
    <name evidence="17" type="ORF">SAMN05421831_101101</name>
</gene>
<organism evidence="17 18">
    <name type="scientific">Allopseudospirillum japonicum</name>
    <dbReference type="NCBI Taxonomy" id="64971"/>
    <lineage>
        <taxon>Bacteria</taxon>
        <taxon>Pseudomonadati</taxon>
        <taxon>Pseudomonadota</taxon>
        <taxon>Gammaproteobacteria</taxon>
        <taxon>Oceanospirillales</taxon>
        <taxon>Oceanospirillaceae</taxon>
        <taxon>Allopseudospirillum</taxon>
    </lineage>
</organism>
<feature type="domain" description="3-hydroxyacyl-CoA dehydrogenase C-terminal" evidence="15">
    <location>
        <begin position="497"/>
        <end position="592"/>
    </location>
</feature>
<dbReference type="PANTHER" id="PTHR43612">
    <property type="entry name" value="TRIFUNCTIONAL ENZYME SUBUNIT ALPHA"/>
    <property type="match status" value="1"/>
</dbReference>
<evidence type="ECO:0000313" key="18">
    <source>
        <dbReference type="Proteomes" id="UP000242999"/>
    </source>
</evidence>
<dbReference type="Proteomes" id="UP000242999">
    <property type="component" value="Unassembled WGS sequence"/>
</dbReference>
<dbReference type="STRING" id="64971.SAMN05421831_101101"/>
<dbReference type="EMBL" id="FNYH01000001">
    <property type="protein sequence ID" value="SEI37874.1"/>
    <property type="molecule type" value="Genomic_DNA"/>
</dbReference>
<dbReference type="RefSeq" id="WP_093307771.1">
    <property type="nucleotide sequence ID" value="NZ_FNYH01000001.1"/>
</dbReference>
<dbReference type="GO" id="GO:0008692">
    <property type="term" value="F:3-hydroxybutyryl-CoA epimerase activity"/>
    <property type="evidence" value="ECO:0007669"/>
    <property type="project" value="InterPro"/>
</dbReference>
<comment type="similarity">
    <text evidence="2">In the central section; belongs to the 3-hydroxyacyl-CoA dehydrogenase family.</text>
</comment>
<keyword evidence="12" id="KW-0511">Multifunctional enzyme</keyword>
<evidence type="ECO:0000256" key="8">
    <source>
        <dbReference type="ARBA" id="ARBA00023027"/>
    </source>
</evidence>